<dbReference type="AlphaFoldDB" id="A0A9D1UAH3"/>
<comment type="cofactor">
    <cofactor evidence="11">
        <name>Mg(2+)</name>
        <dbReference type="ChEBI" id="CHEBI:18420"/>
    </cofactor>
    <cofactor evidence="11">
        <name>Mn(2+)</name>
        <dbReference type="ChEBI" id="CHEBI:29035"/>
    </cofactor>
    <text evidence="11">Magnesium. Can also use manganese.</text>
</comment>
<proteinExistence type="inferred from homology"/>
<dbReference type="InterPro" id="IPR024932">
    <property type="entry name" value="ApbE"/>
</dbReference>
<feature type="binding site" evidence="11">
    <location>
        <position position="197"/>
    </location>
    <ligand>
        <name>Mg(2+)</name>
        <dbReference type="ChEBI" id="CHEBI:18420"/>
    </ligand>
</feature>
<feature type="binding site" evidence="11">
    <location>
        <position position="314"/>
    </location>
    <ligand>
        <name>Mg(2+)</name>
        <dbReference type="ChEBI" id="CHEBI:18420"/>
    </ligand>
</feature>
<evidence type="ECO:0000256" key="6">
    <source>
        <dbReference type="ARBA" id="ARBA00022827"/>
    </source>
</evidence>
<dbReference type="EC" id="2.7.1.180" evidence="1 10"/>
<reference evidence="12" key="2">
    <citation type="submission" date="2021-04" db="EMBL/GenBank/DDBJ databases">
        <authorList>
            <person name="Gilroy R."/>
        </authorList>
    </citation>
    <scope>NUCLEOTIDE SEQUENCE</scope>
    <source>
        <strain evidence="12">CHK195-6426</strain>
    </source>
</reference>
<evidence type="ECO:0000256" key="9">
    <source>
        <dbReference type="ARBA" id="ARBA00048540"/>
    </source>
</evidence>
<dbReference type="PANTHER" id="PTHR30040:SF2">
    <property type="entry name" value="FAD:PROTEIN FMN TRANSFERASE"/>
    <property type="match status" value="1"/>
</dbReference>
<evidence type="ECO:0000256" key="1">
    <source>
        <dbReference type="ARBA" id="ARBA00011955"/>
    </source>
</evidence>
<dbReference type="Pfam" id="PF02424">
    <property type="entry name" value="ApbE"/>
    <property type="match status" value="1"/>
</dbReference>
<evidence type="ECO:0000256" key="3">
    <source>
        <dbReference type="ARBA" id="ARBA00022630"/>
    </source>
</evidence>
<comment type="similarity">
    <text evidence="10">Belongs to the ApbE family.</text>
</comment>
<reference evidence="12" key="1">
    <citation type="journal article" date="2021" name="PeerJ">
        <title>Extensive microbial diversity within the chicken gut microbiome revealed by metagenomics and culture.</title>
        <authorList>
            <person name="Gilroy R."/>
            <person name="Ravi A."/>
            <person name="Getino M."/>
            <person name="Pursley I."/>
            <person name="Horton D.L."/>
            <person name="Alikhan N.F."/>
            <person name="Baker D."/>
            <person name="Gharbi K."/>
            <person name="Hall N."/>
            <person name="Watson M."/>
            <person name="Adriaenssens E.M."/>
            <person name="Foster-Nyarko E."/>
            <person name="Jarju S."/>
            <person name="Secka A."/>
            <person name="Antonio M."/>
            <person name="Oren A."/>
            <person name="Chaudhuri R.R."/>
            <person name="La Ragione R."/>
            <person name="Hildebrand F."/>
            <person name="Pallen M.J."/>
        </authorList>
    </citation>
    <scope>NUCLEOTIDE SEQUENCE</scope>
    <source>
        <strain evidence="12">CHK195-6426</strain>
    </source>
</reference>
<dbReference type="Proteomes" id="UP000824265">
    <property type="component" value="Unassembled WGS sequence"/>
</dbReference>
<evidence type="ECO:0000256" key="10">
    <source>
        <dbReference type="PIRNR" id="PIRNR006268"/>
    </source>
</evidence>
<evidence type="ECO:0000256" key="2">
    <source>
        <dbReference type="ARBA" id="ARBA00016337"/>
    </source>
</evidence>
<dbReference type="SUPFAM" id="SSF143631">
    <property type="entry name" value="ApbE-like"/>
    <property type="match status" value="1"/>
</dbReference>
<evidence type="ECO:0000256" key="4">
    <source>
        <dbReference type="ARBA" id="ARBA00022679"/>
    </source>
</evidence>
<keyword evidence="4 10" id="KW-0808">Transferase</keyword>
<evidence type="ECO:0000313" key="13">
    <source>
        <dbReference type="Proteomes" id="UP000824265"/>
    </source>
</evidence>
<dbReference type="GO" id="GO:0016740">
    <property type="term" value="F:transferase activity"/>
    <property type="evidence" value="ECO:0007669"/>
    <property type="project" value="UniProtKB-UniRule"/>
</dbReference>
<gene>
    <name evidence="12" type="ORF">H9742_04160</name>
</gene>
<dbReference type="EMBL" id="DXGH01000024">
    <property type="protein sequence ID" value="HIW80714.1"/>
    <property type="molecule type" value="Genomic_DNA"/>
</dbReference>
<organism evidence="12 13">
    <name type="scientific">Candidatus Acetatifactor stercoripullorum</name>
    <dbReference type="NCBI Taxonomy" id="2838414"/>
    <lineage>
        <taxon>Bacteria</taxon>
        <taxon>Bacillati</taxon>
        <taxon>Bacillota</taxon>
        <taxon>Clostridia</taxon>
        <taxon>Lachnospirales</taxon>
        <taxon>Lachnospiraceae</taxon>
        <taxon>Acetatifactor</taxon>
    </lineage>
</organism>
<keyword evidence="6 10" id="KW-0274">FAD</keyword>
<comment type="catalytic activity">
    <reaction evidence="9 10">
        <text>L-threonyl-[protein] + FAD = FMN-L-threonyl-[protein] + AMP + H(+)</text>
        <dbReference type="Rhea" id="RHEA:36847"/>
        <dbReference type="Rhea" id="RHEA-COMP:11060"/>
        <dbReference type="Rhea" id="RHEA-COMP:11061"/>
        <dbReference type="ChEBI" id="CHEBI:15378"/>
        <dbReference type="ChEBI" id="CHEBI:30013"/>
        <dbReference type="ChEBI" id="CHEBI:57692"/>
        <dbReference type="ChEBI" id="CHEBI:74257"/>
        <dbReference type="ChEBI" id="CHEBI:456215"/>
        <dbReference type="EC" id="2.7.1.180"/>
    </reaction>
</comment>
<keyword evidence="3 10" id="KW-0285">Flavoprotein</keyword>
<keyword evidence="5 10" id="KW-0479">Metal-binding</keyword>
<evidence type="ECO:0000256" key="5">
    <source>
        <dbReference type="ARBA" id="ARBA00022723"/>
    </source>
</evidence>
<accession>A0A9D1UAH3</accession>
<evidence type="ECO:0000256" key="8">
    <source>
        <dbReference type="ARBA" id="ARBA00031306"/>
    </source>
</evidence>
<dbReference type="PIRSF" id="PIRSF006268">
    <property type="entry name" value="ApbE"/>
    <property type="match status" value="1"/>
</dbReference>
<dbReference type="PANTHER" id="PTHR30040">
    <property type="entry name" value="THIAMINE BIOSYNTHESIS LIPOPROTEIN APBE"/>
    <property type="match status" value="1"/>
</dbReference>
<evidence type="ECO:0000256" key="7">
    <source>
        <dbReference type="ARBA" id="ARBA00022842"/>
    </source>
</evidence>
<evidence type="ECO:0000313" key="12">
    <source>
        <dbReference type="EMBL" id="HIW80714.1"/>
    </source>
</evidence>
<protein>
    <recommendedName>
        <fullName evidence="2 10">FAD:protein FMN transferase</fullName>
        <ecNumber evidence="1 10">2.7.1.180</ecNumber>
    </recommendedName>
    <alternativeName>
        <fullName evidence="8 10">Flavin transferase</fullName>
    </alternativeName>
</protein>
<keyword evidence="7 10" id="KW-0460">Magnesium</keyword>
<dbReference type="Gene3D" id="3.10.520.10">
    <property type="entry name" value="ApbE-like domains"/>
    <property type="match status" value="1"/>
</dbReference>
<evidence type="ECO:0000256" key="11">
    <source>
        <dbReference type="PIRSR" id="PIRSR006268-2"/>
    </source>
</evidence>
<name>A0A9D1UAH3_9FIRM</name>
<dbReference type="GO" id="GO:0046872">
    <property type="term" value="F:metal ion binding"/>
    <property type="evidence" value="ECO:0007669"/>
    <property type="project" value="UniProtKB-UniRule"/>
</dbReference>
<sequence length="376" mass="40495">MLHAKTAFLEEFLLGGLCWKGENFLKHNFLRPGKIALAGALLSALLCGCSLRPQLTEAEGSLFAMNTYMTFTVYGENAQAALEEAEAVVLNAESLWSVTDEGSEIYQANHSEGRTVTVSPQTADLISFALEMAQKTDGALEPTIYPVLTAWGFTTDSKQVPSKEEIEELLGRVGYDRILLEGEELTVPEGMCLDMGAVAKGYTADLVAEALNRHGVESAVISLGGNVQAIGARPDGSSWRIGIRAPWEEGTLGVLEVTDAAVVTSGGYENYFTDDEGNIYWHILDPATGYPADSGLQSVTIIGAQGRMCDALSTALFVMGPEKAEEYWRKNGGFEMLLITDENEILLTEGIASSFTLNQGRAETVRVLSGQGDEGR</sequence>
<comment type="caution">
    <text evidence="12">The sequence shown here is derived from an EMBL/GenBank/DDBJ whole genome shotgun (WGS) entry which is preliminary data.</text>
</comment>
<dbReference type="InterPro" id="IPR003374">
    <property type="entry name" value="ApbE-like_sf"/>
</dbReference>
<feature type="binding site" evidence="11">
    <location>
        <position position="310"/>
    </location>
    <ligand>
        <name>Mg(2+)</name>
        <dbReference type="ChEBI" id="CHEBI:18420"/>
    </ligand>
</feature>